<dbReference type="Proteomes" id="UP000188879">
    <property type="component" value="Unassembled WGS sequence"/>
</dbReference>
<keyword evidence="2" id="KW-0238">DNA-binding</keyword>
<dbReference type="Gene3D" id="3.40.50.1360">
    <property type="match status" value="1"/>
</dbReference>
<dbReference type="InterPro" id="IPR018356">
    <property type="entry name" value="Tscrpt_reg_HTH_DeoR_CS"/>
</dbReference>
<dbReference type="InterPro" id="IPR001034">
    <property type="entry name" value="DeoR_HTH"/>
</dbReference>
<reference evidence="5 6" key="1">
    <citation type="submission" date="2016-10" db="EMBL/GenBank/DDBJ databases">
        <title>Draft Genome sequence of Roseomonas sp. strain M3.</title>
        <authorList>
            <person name="Subhash Y."/>
            <person name="Lee S."/>
        </authorList>
    </citation>
    <scope>NUCLEOTIDE SEQUENCE [LARGE SCALE GENOMIC DNA]</scope>
    <source>
        <strain evidence="5 6">M3</strain>
    </source>
</reference>
<dbReference type="InterPro" id="IPR050313">
    <property type="entry name" value="Carb_Metab_HTH_regulators"/>
</dbReference>
<dbReference type="GO" id="GO:0003677">
    <property type="term" value="F:DNA binding"/>
    <property type="evidence" value="ECO:0007669"/>
    <property type="project" value="UniProtKB-KW"/>
</dbReference>
<dbReference type="Gene3D" id="1.10.10.10">
    <property type="entry name" value="Winged helix-like DNA-binding domain superfamily/Winged helix DNA-binding domain"/>
    <property type="match status" value="1"/>
</dbReference>
<gene>
    <name evidence="5" type="ORF">BKE38_10010</name>
</gene>
<dbReference type="EMBL" id="MLCO01000080">
    <property type="protein sequence ID" value="ONG54787.1"/>
    <property type="molecule type" value="Genomic_DNA"/>
</dbReference>
<evidence type="ECO:0000256" key="1">
    <source>
        <dbReference type="ARBA" id="ARBA00023015"/>
    </source>
</evidence>
<keyword evidence="3" id="KW-0804">Transcription</keyword>
<evidence type="ECO:0000313" key="5">
    <source>
        <dbReference type="EMBL" id="ONG54787.1"/>
    </source>
</evidence>
<dbReference type="SUPFAM" id="SSF46785">
    <property type="entry name" value="Winged helix' DNA-binding domain"/>
    <property type="match status" value="1"/>
</dbReference>
<dbReference type="InterPro" id="IPR036388">
    <property type="entry name" value="WH-like_DNA-bd_sf"/>
</dbReference>
<accession>A0A1V2H3Y7</accession>
<dbReference type="PANTHER" id="PTHR30363:SF58">
    <property type="entry name" value="REGULATORY PROTEIN, DEOR FAMILY"/>
    <property type="match status" value="1"/>
</dbReference>
<dbReference type="OrthoDB" id="5685843at2"/>
<name>A0A1V2H3Y7_9PROT</name>
<organism evidence="5 6">
    <name type="scientific">Teichococcus deserti</name>
    <dbReference type="NCBI Taxonomy" id="1817963"/>
    <lineage>
        <taxon>Bacteria</taxon>
        <taxon>Pseudomonadati</taxon>
        <taxon>Pseudomonadota</taxon>
        <taxon>Alphaproteobacteria</taxon>
        <taxon>Acetobacterales</taxon>
        <taxon>Roseomonadaceae</taxon>
        <taxon>Roseomonas</taxon>
    </lineage>
</organism>
<dbReference type="AlphaFoldDB" id="A0A1V2H3Y7"/>
<dbReference type="Pfam" id="PF08220">
    <property type="entry name" value="HTH_DeoR"/>
    <property type="match status" value="1"/>
</dbReference>
<dbReference type="GO" id="GO:0003700">
    <property type="term" value="F:DNA-binding transcription factor activity"/>
    <property type="evidence" value="ECO:0007669"/>
    <property type="project" value="InterPro"/>
</dbReference>
<dbReference type="SMART" id="SM00420">
    <property type="entry name" value="HTH_DEOR"/>
    <property type="match status" value="1"/>
</dbReference>
<dbReference type="PANTHER" id="PTHR30363">
    <property type="entry name" value="HTH-TYPE TRANSCRIPTIONAL REGULATOR SRLR-RELATED"/>
    <property type="match status" value="1"/>
</dbReference>
<keyword evidence="1" id="KW-0805">Transcription regulation</keyword>
<evidence type="ECO:0000256" key="2">
    <source>
        <dbReference type="ARBA" id="ARBA00023125"/>
    </source>
</evidence>
<dbReference type="InterPro" id="IPR014036">
    <property type="entry name" value="DeoR-like_C"/>
</dbReference>
<dbReference type="RefSeq" id="WP_076957216.1">
    <property type="nucleotide sequence ID" value="NZ_MLCO01000080.1"/>
</dbReference>
<dbReference type="SUPFAM" id="SSF100950">
    <property type="entry name" value="NagB/RpiA/CoA transferase-like"/>
    <property type="match status" value="1"/>
</dbReference>
<dbReference type="PRINTS" id="PR00037">
    <property type="entry name" value="HTHLACR"/>
</dbReference>
<evidence type="ECO:0000313" key="6">
    <source>
        <dbReference type="Proteomes" id="UP000188879"/>
    </source>
</evidence>
<proteinExistence type="predicted"/>
<dbReference type="Pfam" id="PF00455">
    <property type="entry name" value="DeoRC"/>
    <property type="match status" value="1"/>
</dbReference>
<dbReference type="PROSITE" id="PS51000">
    <property type="entry name" value="HTH_DEOR_2"/>
    <property type="match status" value="1"/>
</dbReference>
<keyword evidence="6" id="KW-1185">Reference proteome</keyword>
<comment type="caution">
    <text evidence="5">The sequence shown here is derived from an EMBL/GenBank/DDBJ whole genome shotgun (WGS) entry which is preliminary data.</text>
</comment>
<dbReference type="SMART" id="SM01134">
    <property type="entry name" value="DeoRC"/>
    <property type="match status" value="1"/>
</dbReference>
<sequence length="264" mass="28153">MIPAERQTLIVARLTGRGVLSIAELTELLGVSHMTVRRDIQQLEREGRVMSVAGGVRLPEKISFEPSHIAKAVMAHDEKAAIGRLALSLVPPGAVIYLDAGTTTLEIAQGLAGRDDVAVVTNDFVIAAFLSRESNCRLYHTGGEVERENQSCVGDPAAETIRRFNFDIAFISTSSFGLRGVSTPSENKVAVKRAIAQSAARSILVTDSSKYGRIGTFNAVPLEALSAIVIDPGLPDSVRTAIRARGIALHIAEPEAVSSRELTA</sequence>
<dbReference type="InterPro" id="IPR036390">
    <property type="entry name" value="WH_DNA-bd_sf"/>
</dbReference>
<dbReference type="PROSITE" id="PS00894">
    <property type="entry name" value="HTH_DEOR_1"/>
    <property type="match status" value="1"/>
</dbReference>
<evidence type="ECO:0000259" key="4">
    <source>
        <dbReference type="PROSITE" id="PS51000"/>
    </source>
</evidence>
<protein>
    <submittedName>
        <fullName evidence="5">DeoR family transcriptional regulator</fullName>
    </submittedName>
</protein>
<dbReference type="InterPro" id="IPR037171">
    <property type="entry name" value="NagB/RpiA_transferase-like"/>
</dbReference>
<evidence type="ECO:0000256" key="3">
    <source>
        <dbReference type="ARBA" id="ARBA00023163"/>
    </source>
</evidence>
<feature type="domain" description="HTH deoR-type" evidence="4">
    <location>
        <begin position="3"/>
        <end position="58"/>
    </location>
</feature>